<name>A0A174JV39_9FIRM</name>
<accession>A0A174JV39</accession>
<dbReference type="PANTHER" id="PTHR34039">
    <property type="entry name" value="UPF0102 PROTEIN YRAN"/>
    <property type="match status" value="1"/>
</dbReference>
<dbReference type="Gene3D" id="3.40.1350.10">
    <property type="match status" value="1"/>
</dbReference>
<dbReference type="OrthoDB" id="9802516at2"/>
<evidence type="ECO:0000256" key="2">
    <source>
        <dbReference type="HAMAP-Rule" id="MF_00048"/>
    </source>
</evidence>
<dbReference type="Proteomes" id="UP000434223">
    <property type="component" value="Unassembled WGS sequence"/>
</dbReference>
<evidence type="ECO:0000313" key="5">
    <source>
        <dbReference type="Proteomes" id="UP000434223"/>
    </source>
</evidence>
<dbReference type="InterPro" id="IPR011335">
    <property type="entry name" value="Restrct_endonuc-II-like"/>
</dbReference>
<dbReference type="InterPro" id="IPR003509">
    <property type="entry name" value="UPF0102_YraN-like"/>
</dbReference>
<proteinExistence type="inferred from homology"/>
<evidence type="ECO:0000313" key="6">
    <source>
        <dbReference type="Proteomes" id="UP001055091"/>
    </source>
</evidence>
<evidence type="ECO:0000256" key="1">
    <source>
        <dbReference type="ARBA" id="ARBA00006738"/>
    </source>
</evidence>
<dbReference type="GO" id="GO:0003676">
    <property type="term" value="F:nucleic acid binding"/>
    <property type="evidence" value="ECO:0007669"/>
    <property type="project" value="InterPro"/>
</dbReference>
<dbReference type="NCBIfam" id="NF009154">
    <property type="entry name" value="PRK12497.3-3"/>
    <property type="match status" value="1"/>
</dbReference>
<dbReference type="EMBL" id="WNME01000001">
    <property type="protein sequence ID" value="MUB61604.1"/>
    <property type="molecule type" value="Genomic_DNA"/>
</dbReference>
<dbReference type="Proteomes" id="UP001055091">
    <property type="component" value="Unassembled WGS sequence"/>
</dbReference>
<evidence type="ECO:0000313" key="3">
    <source>
        <dbReference type="EMBL" id="GKH03487.1"/>
    </source>
</evidence>
<gene>
    <name evidence="3" type="ORF">CE91St55_54680</name>
    <name evidence="4" type="ORF">GNE07_00730</name>
</gene>
<dbReference type="HAMAP" id="MF_00048">
    <property type="entry name" value="UPF0102"/>
    <property type="match status" value="1"/>
</dbReference>
<dbReference type="RefSeq" id="WP_022032581.1">
    <property type="nucleotide sequence ID" value="NZ_BQNJ01000002.1"/>
</dbReference>
<organism evidence="3 6">
    <name type="scientific">Hungatella hathewayi</name>
    <dbReference type="NCBI Taxonomy" id="154046"/>
    <lineage>
        <taxon>Bacteria</taxon>
        <taxon>Bacillati</taxon>
        <taxon>Bacillota</taxon>
        <taxon>Clostridia</taxon>
        <taxon>Lachnospirales</taxon>
        <taxon>Lachnospiraceae</taxon>
        <taxon>Hungatella</taxon>
    </lineage>
</organism>
<dbReference type="EMBL" id="BQNJ01000002">
    <property type="protein sequence ID" value="GKH03487.1"/>
    <property type="molecule type" value="Genomic_DNA"/>
</dbReference>
<dbReference type="Pfam" id="PF02021">
    <property type="entry name" value="UPF0102"/>
    <property type="match status" value="1"/>
</dbReference>
<reference evidence="3" key="2">
    <citation type="submission" date="2022-01" db="EMBL/GenBank/DDBJ databases">
        <title>Novel bile acid biosynthetic pathways are enriched in the microbiome of centenarians.</title>
        <authorList>
            <person name="Sato Y."/>
            <person name="Atarashi K."/>
            <person name="Plichta R.D."/>
            <person name="Arai Y."/>
            <person name="Sasajima S."/>
            <person name="Kearney M.S."/>
            <person name="Suda W."/>
            <person name="Takeshita K."/>
            <person name="Sasaki T."/>
            <person name="Okamoto S."/>
            <person name="Skelly N.A."/>
            <person name="Okamura Y."/>
            <person name="Vlamakis H."/>
            <person name="Li Y."/>
            <person name="Tanoue T."/>
            <person name="Takei H."/>
            <person name="Nittono H."/>
            <person name="Narushima S."/>
            <person name="Irie J."/>
            <person name="Itoh H."/>
            <person name="Moriya K."/>
            <person name="Sugiura Y."/>
            <person name="Suematsu M."/>
            <person name="Moritoki N."/>
            <person name="Shibata S."/>
            <person name="Littman R.D."/>
            <person name="Fischbach A.M."/>
            <person name="Uwamino Y."/>
            <person name="Inoue T."/>
            <person name="Honda A."/>
            <person name="Hattori M."/>
            <person name="Murai T."/>
            <person name="Xavier J.R."/>
            <person name="Hirose N."/>
            <person name="Honda K."/>
        </authorList>
    </citation>
    <scope>NUCLEOTIDE SEQUENCE</scope>
    <source>
        <strain evidence="3">CE91-St55</strain>
    </source>
</reference>
<dbReference type="NCBIfam" id="TIGR00252">
    <property type="entry name" value="YraN family protein"/>
    <property type="match status" value="1"/>
</dbReference>
<comment type="caution">
    <text evidence="3">The sequence shown here is derived from an EMBL/GenBank/DDBJ whole genome shotgun (WGS) entry which is preliminary data.</text>
</comment>
<comment type="similarity">
    <text evidence="1 2">Belongs to the UPF0102 family.</text>
</comment>
<dbReference type="InterPro" id="IPR011856">
    <property type="entry name" value="tRNA_endonuc-like_dom_sf"/>
</dbReference>
<dbReference type="PANTHER" id="PTHR34039:SF1">
    <property type="entry name" value="UPF0102 PROTEIN YRAN"/>
    <property type="match status" value="1"/>
</dbReference>
<dbReference type="SUPFAM" id="SSF52980">
    <property type="entry name" value="Restriction endonuclease-like"/>
    <property type="match status" value="1"/>
</dbReference>
<sequence length="113" mass="13216">MNKHEIGSGYEEMAAAYLIEQGYKIIARNFSDRRGEIDIIARDGEYLVFVEVKYRRDEKQGNPAEAVDLRKQQHIRHAAEYYLYKNRVSDTMPCRFDVVAILGDRITLIRDAF</sequence>
<dbReference type="NCBIfam" id="NF009150">
    <property type="entry name" value="PRK12497.1-3"/>
    <property type="match status" value="1"/>
</dbReference>
<reference evidence="4 5" key="1">
    <citation type="submission" date="2019-09" db="EMBL/GenBank/DDBJ databases">
        <title>Draft genome sequencing of Hungatella hathewayi 123Y-2.</title>
        <authorList>
            <person name="Lv Q."/>
            <person name="Li S."/>
        </authorList>
    </citation>
    <scope>NUCLEOTIDE SEQUENCE [LARGE SCALE GENOMIC DNA]</scope>
    <source>
        <strain evidence="4 5">123Y-2</strain>
    </source>
</reference>
<dbReference type="AlphaFoldDB" id="A0A174JV39"/>
<protein>
    <recommendedName>
        <fullName evidence="2">UPF0102 protein CE91St55_54680</fullName>
    </recommendedName>
</protein>
<evidence type="ECO:0000313" key="4">
    <source>
        <dbReference type="EMBL" id="MUB61604.1"/>
    </source>
</evidence>
<dbReference type="CDD" id="cd20736">
    <property type="entry name" value="PoNe_Nuclease"/>
    <property type="match status" value="1"/>
</dbReference>